<feature type="domain" description="Protein kinase" evidence="12">
    <location>
        <begin position="32"/>
        <end position="306"/>
    </location>
</feature>
<reference evidence="14" key="2">
    <citation type="submission" date="2018-10" db="UniProtKB">
        <authorList>
            <consortium name="EnsemblPlants"/>
        </authorList>
    </citation>
    <scope>IDENTIFICATION</scope>
</reference>
<feature type="domain" description="MSP" evidence="13">
    <location>
        <begin position="322"/>
        <end position="439"/>
    </location>
</feature>
<dbReference type="OrthoDB" id="696428at2759"/>
<dbReference type="Gene3D" id="2.60.40.10">
    <property type="entry name" value="Immunoglobulins"/>
    <property type="match status" value="1"/>
</dbReference>
<comment type="catalytic activity">
    <reaction evidence="7">
        <text>L-threonyl-[protein] + ATP = O-phospho-L-threonyl-[protein] + ADP + H(+)</text>
        <dbReference type="Rhea" id="RHEA:46608"/>
        <dbReference type="Rhea" id="RHEA-COMP:11060"/>
        <dbReference type="Rhea" id="RHEA-COMP:11605"/>
        <dbReference type="ChEBI" id="CHEBI:15378"/>
        <dbReference type="ChEBI" id="CHEBI:30013"/>
        <dbReference type="ChEBI" id="CHEBI:30616"/>
        <dbReference type="ChEBI" id="CHEBI:61977"/>
        <dbReference type="ChEBI" id="CHEBI:456216"/>
        <dbReference type="EC" id="2.7.11.1"/>
    </reaction>
</comment>
<dbReference type="GO" id="GO:0005524">
    <property type="term" value="F:ATP binding"/>
    <property type="evidence" value="ECO:0007669"/>
    <property type="project" value="UniProtKB-UniRule"/>
</dbReference>
<evidence type="ECO:0000256" key="1">
    <source>
        <dbReference type="ARBA" id="ARBA00012513"/>
    </source>
</evidence>
<dbReference type="Pfam" id="PF00635">
    <property type="entry name" value="Motile_Sperm"/>
    <property type="match status" value="1"/>
</dbReference>
<evidence type="ECO:0000256" key="9">
    <source>
        <dbReference type="PROSITE-ProRule" id="PRU10141"/>
    </source>
</evidence>
<dbReference type="Proteomes" id="UP000019116">
    <property type="component" value="Chromosome 6B"/>
</dbReference>
<dbReference type="STRING" id="4565.A0A3B6PFB5"/>
<dbReference type="InterPro" id="IPR017441">
    <property type="entry name" value="Protein_kinase_ATP_BS"/>
</dbReference>
<evidence type="ECO:0000256" key="5">
    <source>
        <dbReference type="ARBA" id="ARBA00022777"/>
    </source>
</evidence>
<name>A0A3B6PFB5_WHEAT</name>
<reference evidence="14" key="1">
    <citation type="submission" date="2018-08" db="EMBL/GenBank/DDBJ databases">
        <authorList>
            <person name="Rossello M."/>
        </authorList>
    </citation>
    <scope>NUCLEOTIDE SEQUENCE [LARGE SCALE GENOMIC DNA]</scope>
    <source>
        <strain evidence="14">cv. Chinese Spring</strain>
    </source>
</reference>
<dbReference type="SUPFAM" id="SSF56112">
    <property type="entry name" value="Protein kinase-like (PK-like)"/>
    <property type="match status" value="1"/>
</dbReference>
<dbReference type="PROSITE" id="PS00107">
    <property type="entry name" value="PROTEIN_KINASE_ATP"/>
    <property type="match status" value="1"/>
</dbReference>
<dbReference type="PROSITE" id="PS50202">
    <property type="entry name" value="MSP"/>
    <property type="match status" value="1"/>
</dbReference>
<dbReference type="InterPro" id="IPR011009">
    <property type="entry name" value="Kinase-like_dom_sf"/>
</dbReference>
<dbReference type="Gramene" id="TraesCS6B03G0022400.1">
    <property type="protein sequence ID" value="TraesCS6B03G0022400.1.CDS"/>
    <property type="gene ID" value="TraesCS6B03G0022400"/>
</dbReference>
<dbReference type="InterPro" id="IPR000719">
    <property type="entry name" value="Prot_kinase_dom"/>
</dbReference>
<dbReference type="EC" id="2.7.11.1" evidence="1"/>
<evidence type="ECO:0000256" key="4">
    <source>
        <dbReference type="ARBA" id="ARBA00022741"/>
    </source>
</evidence>
<dbReference type="InterPro" id="IPR008271">
    <property type="entry name" value="Ser/Thr_kinase_AS"/>
</dbReference>
<comment type="catalytic activity">
    <reaction evidence="8">
        <text>L-seryl-[protein] + ATP = O-phospho-L-seryl-[protein] + ADP + H(+)</text>
        <dbReference type="Rhea" id="RHEA:17989"/>
        <dbReference type="Rhea" id="RHEA-COMP:9863"/>
        <dbReference type="Rhea" id="RHEA-COMP:11604"/>
        <dbReference type="ChEBI" id="CHEBI:15378"/>
        <dbReference type="ChEBI" id="CHEBI:29999"/>
        <dbReference type="ChEBI" id="CHEBI:30616"/>
        <dbReference type="ChEBI" id="CHEBI:83421"/>
        <dbReference type="ChEBI" id="CHEBI:456216"/>
        <dbReference type="EC" id="2.7.11.1"/>
    </reaction>
</comment>
<dbReference type="GO" id="GO:0004674">
    <property type="term" value="F:protein serine/threonine kinase activity"/>
    <property type="evidence" value="ECO:0007669"/>
    <property type="project" value="UniProtKB-KW"/>
</dbReference>
<keyword evidence="2 10" id="KW-0723">Serine/threonine-protein kinase</keyword>
<dbReference type="Gene3D" id="3.30.200.20">
    <property type="entry name" value="Phosphorylase Kinase, domain 1"/>
    <property type="match status" value="1"/>
</dbReference>
<feature type="region of interest" description="Disordered" evidence="11">
    <location>
        <begin position="443"/>
        <end position="469"/>
    </location>
</feature>
<protein>
    <recommendedName>
        <fullName evidence="1">non-specific serine/threonine protein kinase</fullName>
        <ecNumber evidence="1">2.7.11.1</ecNumber>
    </recommendedName>
</protein>
<evidence type="ECO:0000256" key="6">
    <source>
        <dbReference type="ARBA" id="ARBA00022840"/>
    </source>
</evidence>
<evidence type="ECO:0000256" key="3">
    <source>
        <dbReference type="ARBA" id="ARBA00022679"/>
    </source>
</evidence>
<dbReference type="EnsemblPlants" id="TraesCS6B02G001300.1">
    <property type="protein sequence ID" value="TraesCS6B02G001300.1"/>
    <property type="gene ID" value="TraesCS6B02G001300"/>
</dbReference>
<proteinExistence type="inferred from homology"/>
<dbReference type="PROSITE" id="PS00108">
    <property type="entry name" value="PROTEIN_KINASE_ST"/>
    <property type="match status" value="1"/>
</dbReference>
<comment type="similarity">
    <text evidence="10">Belongs to the protein kinase superfamily.</text>
</comment>
<dbReference type="Pfam" id="PF00069">
    <property type="entry name" value="Pkinase"/>
    <property type="match status" value="1"/>
</dbReference>
<evidence type="ECO:0000313" key="15">
    <source>
        <dbReference type="Proteomes" id="UP000019116"/>
    </source>
</evidence>
<sequence>MGDQSVLERIVNGDEDPKDLPLPLLQSITNDFSHERKIGQGGFGEVYKGVLTNGITVVVKRIIITLATIDDILFRREVYSLMTINHQNVVRFFGFCSNTHHKAMKESRSGEINLVNVRERLLCFEYISNGSLDKHITDELRGLEWETRYEIITGICKGLRYLHEEKSIIHLDLKPSNILLDDRMVPRIIDFGLARPSENSHDMGQHFGTRGYIAPEYEHEGETSVKSDIYSLGAIIIQLITGHFSFPNKNNVIRRWRHRWSKPPTLLQYQQVTKCIEMAVRCRKQEPEDRPSISEIISILTESESTDERTVQMIPCYVEDDMLGIKPLELKLPSELKEEISSFTVELTNATRHCIAFNILLQNRQQYEGQPDKGIVQPESKFDVKIVLPPFGERYHADMFIVQSMKVSDDLIHKVITESMFHEEAGKVVDEVNLMVVYEPTKPQENLESREDTNMPAEEAPMGKRERRC</sequence>
<dbReference type="Gene3D" id="1.10.510.10">
    <property type="entry name" value="Transferase(Phosphotransferase) domain 1"/>
    <property type="match status" value="1"/>
</dbReference>
<dbReference type="SMR" id="A0A3B6PFB5"/>
<dbReference type="Gramene" id="TraesCS6B02G001300.1">
    <property type="protein sequence ID" value="TraesCS6B02G001300.1"/>
    <property type="gene ID" value="TraesCS6B02G001300"/>
</dbReference>
<dbReference type="FunFam" id="1.10.510.10:FF:001023">
    <property type="entry name" value="Os07g0541700 protein"/>
    <property type="match status" value="1"/>
</dbReference>
<evidence type="ECO:0000313" key="14">
    <source>
        <dbReference type="EnsemblPlants" id="TraesCS6B02G001300.1"/>
    </source>
</evidence>
<keyword evidence="6 9" id="KW-0067">ATP-binding</keyword>
<dbReference type="SUPFAM" id="SSF49354">
    <property type="entry name" value="PapD-like"/>
    <property type="match status" value="1"/>
</dbReference>
<dbReference type="InterPro" id="IPR000535">
    <property type="entry name" value="MSP_dom"/>
</dbReference>
<keyword evidence="4 9" id="KW-0547">Nucleotide-binding</keyword>
<dbReference type="PANTHER" id="PTHR45707">
    <property type="entry name" value="C2 CALCIUM/LIPID-BINDING PLANT PHOSPHORIBOSYLTRANSFERASE FAMILY PROTEIN"/>
    <property type="match status" value="1"/>
</dbReference>
<keyword evidence="3" id="KW-0808">Transferase</keyword>
<evidence type="ECO:0000256" key="11">
    <source>
        <dbReference type="SAM" id="MobiDB-lite"/>
    </source>
</evidence>
<evidence type="ECO:0000256" key="2">
    <source>
        <dbReference type="ARBA" id="ARBA00022527"/>
    </source>
</evidence>
<dbReference type="PROSITE" id="PS50011">
    <property type="entry name" value="PROTEIN_KINASE_DOM"/>
    <property type="match status" value="1"/>
</dbReference>
<organism evidence="14">
    <name type="scientific">Triticum aestivum</name>
    <name type="common">Wheat</name>
    <dbReference type="NCBI Taxonomy" id="4565"/>
    <lineage>
        <taxon>Eukaryota</taxon>
        <taxon>Viridiplantae</taxon>
        <taxon>Streptophyta</taxon>
        <taxon>Embryophyta</taxon>
        <taxon>Tracheophyta</taxon>
        <taxon>Spermatophyta</taxon>
        <taxon>Magnoliopsida</taxon>
        <taxon>Liliopsida</taxon>
        <taxon>Poales</taxon>
        <taxon>Poaceae</taxon>
        <taxon>BOP clade</taxon>
        <taxon>Pooideae</taxon>
        <taxon>Triticodae</taxon>
        <taxon>Triticeae</taxon>
        <taxon>Triticinae</taxon>
        <taxon>Triticum</taxon>
    </lineage>
</organism>
<evidence type="ECO:0000256" key="7">
    <source>
        <dbReference type="ARBA" id="ARBA00047899"/>
    </source>
</evidence>
<evidence type="ECO:0000256" key="10">
    <source>
        <dbReference type="RuleBase" id="RU000304"/>
    </source>
</evidence>
<dbReference type="InterPro" id="IPR013783">
    <property type="entry name" value="Ig-like_fold"/>
</dbReference>
<evidence type="ECO:0000256" key="8">
    <source>
        <dbReference type="ARBA" id="ARBA00048679"/>
    </source>
</evidence>
<keyword evidence="5" id="KW-0418">Kinase</keyword>
<dbReference type="InterPro" id="IPR008962">
    <property type="entry name" value="PapD-like_sf"/>
</dbReference>
<evidence type="ECO:0000259" key="12">
    <source>
        <dbReference type="PROSITE" id="PS50011"/>
    </source>
</evidence>
<feature type="binding site" evidence="9">
    <location>
        <position position="60"/>
    </location>
    <ligand>
        <name>ATP</name>
        <dbReference type="ChEBI" id="CHEBI:30616"/>
    </ligand>
</feature>
<dbReference type="PANTHER" id="PTHR45707:SF50">
    <property type="entry name" value="VESICLE-ASSOCIATED PROTEIN 1-1"/>
    <property type="match status" value="1"/>
</dbReference>
<dbReference type="SMART" id="SM00220">
    <property type="entry name" value="S_TKc"/>
    <property type="match status" value="1"/>
</dbReference>
<accession>A0A3B6PFB5</accession>
<dbReference type="AlphaFoldDB" id="A0A3B6PFB5"/>
<keyword evidence="15" id="KW-1185">Reference proteome</keyword>
<evidence type="ECO:0000259" key="13">
    <source>
        <dbReference type="PROSITE" id="PS50202"/>
    </source>
</evidence>